<dbReference type="Proteomes" id="UP000028006">
    <property type="component" value="Unassembled WGS sequence"/>
</dbReference>
<comment type="function">
    <text evidence="3">Required for maturation of 30S ribosomal subunits.</text>
</comment>
<reference evidence="6 7" key="1">
    <citation type="submission" date="2014-06" db="EMBL/GenBank/DDBJ databases">
        <title>Whole Genome Sequences of Three Symbiotic Endozoicomonas Bacteria.</title>
        <authorList>
            <person name="Neave M.J."/>
            <person name="Apprill A."/>
            <person name="Voolstra C.R."/>
        </authorList>
    </citation>
    <scope>NUCLEOTIDE SEQUENCE [LARGE SCALE GENOMIC DNA]</scope>
    <source>
        <strain evidence="6 7">LMG 24815</strain>
    </source>
</reference>
<evidence type="ECO:0000313" key="6">
    <source>
        <dbReference type="EMBL" id="KEQ12904.1"/>
    </source>
</evidence>
<evidence type="ECO:0000256" key="3">
    <source>
        <dbReference type="HAMAP-Rule" id="MF_01077"/>
    </source>
</evidence>
<proteinExistence type="inferred from homology"/>
<comment type="similarity">
    <text evidence="3">Belongs to the RimP family.</text>
</comment>
<dbReference type="Gene3D" id="2.30.30.180">
    <property type="entry name" value="Ribosome maturation factor RimP, C-terminal domain"/>
    <property type="match status" value="1"/>
</dbReference>
<dbReference type="eggNOG" id="COG0779">
    <property type="taxonomic scope" value="Bacteria"/>
</dbReference>
<name>A0A081N381_9GAMM</name>
<dbReference type="RefSeq" id="WP_034878822.1">
    <property type="nucleotide sequence ID" value="NZ_JOKG01000004.1"/>
</dbReference>
<dbReference type="CDD" id="cd01734">
    <property type="entry name" value="YlxS_C"/>
    <property type="match status" value="1"/>
</dbReference>
<evidence type="ECO:0000259" key="4">
    <source>
        <dbReference type="Pfam" id="PF02576"/>
    </source>
</evidence>
<accession>A0A081N381</accession>
<dbReference type="FunFam" id="3.30.300.70:FF:000001">
    <property type="entry name" value="Ribosome maturation factor RimP"/>
    <property type="match status" value="1"/>
</dbReference>
<comment type="caution">
    <text evidence="6">The sequence shown here is derived from an EMBL/GenBank/DDBJ whole genome shotgun (WGS) entry which is preliminary data.</text>
</comment>
<dbReference type="Pfam" id="PF02576">
    <property type="entry name" value="RimP_N"/>
    <property type="match status" value="1"/>
</dbReference>
<evidence type="ECO:0000256" key="2">
    <source>
        <dbReference type="ARBA" id="ARBA00022517"/>
    </source>
</evidence>
<dbReference type="InterPro" id="IPR028998">
    <property type="entry name" value="RimP_C"/>
</dbReference>
<keyword evidence="7" id="KW-1185">Reference proteome</keyword>
<dbReference type="InterPro" id="IPR003728">
    <property type="entry name" value="Ribosome_maturation_RimP"/>
</dbReference>
<comment type="subcellular location">
    <subcellularLocation>
        <location evidence="3">Cytoplasm</location>
    </subcellularLocation>
</comment>
<dbReference type="HAMAP" id="MF_01077">
    <property type="entry name" value="RimP"/>
    <property type="match status" value="1"/>
</dbReference>
<organism evidence="6 7">
    <name type="scientific">Endozoicomonas montiporae</name>
    <dbReference type="NCBI Taxonomy" id="1027273"/>
    <lineage>
        <taxon>Bacteria</taxon>
        <taxon>Pseudomonadati</taxon>
        <taxon>Pseudomonadota</taxon>
        <taxon>Gammaproteobacteria</taxon>
        <taxon>Oceanospirillales</taxon>
        <taxon>Endozoicomonadaceae</taxon>
        <taxon>Endozoicomonas</taxon>
    </lineage>
</organism>
<feature type="domain" description="Ribosome maturation factor RimP N-terminal" evidence="4">
    <location>
        <begin position="11"/>
        <end position="87"/>
    </location>
</feature>
<dbReference type="PANTHER" id="PTHR33867:SF1">
    <property type="entry name" value="RIBOSOME MATURATION FACTOR RIMP"/>
    <property type="match status" value="1"/>
</dbReference>
<dbReference type="PANTHER" id="PTHR33867">
    <property type="entry name" value="RIBOSOME MATURATION FACTOR RIMP"/>
    <property type="match status" value="1"/>
</dbReference>
<dbReference type="Gene3D" id="3.30.300.70">
    <property type="entry name" value="RimP-like superfamily, N-terminal"/>
    <property type="match status" value="1"/>
</dbReference>
<gene>
    <name evidence="3" type="primary">rimP</name>
    <name evidence="6" type="ORF">GZ77_20930</name>
</gene>
<dbReference type="NCBIfam" id="NF000927">
    <property type="entry name" value="PRK00092.1-1"/>
    <property type="match status" value="1"/>
</dbReference>
<dbReference type="InterPro" id="IPR028989">
    <property type="entry name" value="RimP_N"/>
</dbReference>
<dbReference type="GO" id="GO:0000028">
    <property type="term" value="P:ribosomal small subunit assembly"/>
    <property type="evidence" value="ECO:0007669"/>
    <property type="project" value="TreeGrafter"/>
</dbReference>
<dbReference type="InterPro" id="IPR036847">
    <property type="entry name" value="RimP_C_sf"/>
</dbReference>
<evidence type="ECO:0000256" key="1">
    <source>
        <dbReference type="ARBA" id="ARBA00022490"/>
    </source>
</evidence>
<protein>
    <recommendedName>
        <fullName evidence="3">Ribosome maturation factor RimP</fullName>
    </recommendedName>
</protein>
<sequence>MAGKQSQLEALIGPVVESLDYQLWGIEFKSQGRNSVLRIFIDTLPGKEGGISLEDCTKVSRQVSGVLDVEDPITEEYTLEVSSPGVDRPLFTLEQYQLWAGAEVNIRLRVPFEGRRKYRGIVKGVEDQDVVVVVDDHELLFPIESIDKAQVIPRFD</sequence>
<feature type="domain" description="Ribosome maturation factor RimP C-terminal" evidence="5">
    <location>
        <begin position="90"/>
        <end position="155"/>
    </location>
</feature>
<dbReference type="SUPFAM" id="SSF74942">
    <property type="entry name" value="YhbC-like, C-terminal domain"/>
    <property type="match status" value="1"/>
</dbReference>
<dbReference type="AlphaFoldDB" id="A0A081N381"/>
<dbReference type="InterPro" id="IPR035956">
    <property type="entry name" value="RimP_N_sf"/>
</dbReference>
<dbReference type="GO" id="GO:0005829">
    <property type="term" value="C:cytosol"/>
    <property type="evidence" value="ECO:0007669"/>
    <property type="project" value="TreeGrafter"/>
</dbReference>
<evidence type="ECO:0000259" key="5">
    <source>
        <dbReference type="Pfam" id="PF17384"/>
    </source>
</evidence>
<keyword evidence="2 3" id="KW-0690">Ribosome biogenesis</keyword>
<dbReference type="Pfam" id="PF17384">
    <property type="entry name" value="DUF150_C"/>
    <property type="match status" value="1"/>
</dbReference>
<dbReference type="EMBL" id="JOKG01000004">
    <property type="protein sequence ID" value="KEQ12904.1"/>
    <property type="molecule type" value="Genomic_DNA"/>
</dbReference>
<dbReference type="GO" id="GO:0006412">
    <property type="term" value="P:translation"/>
    <property type="evidence" value="ECO:0007669"/>
    <property type="project" value="TreeGrafter"/>
</dbReference>
<dbReference type="SUPFAM" id="SSF75420">
    <property type="entry name" value="YhbC-like, N-terminal domain"/>
    <property type="match status" value="1"/>
</dbReference>
<evidence type="ECO:0000313" key="7">
    <source>
        <dbReference type="Proteomes" id="UP000028006"/>
    </source>
</evidence>
<keyword evidence="1 3" id="KW-0963">Cytoplasm</keyword>